<keyword evidence="7" id="KW-0333">Golgi apparatus</keyword>
<dbReference type="GO" id="GO:0001733">
    <property type="term" value="F:galactosylceramide sulfotransferase activity"/>
    <property type="evidence" value="ECO:0007669"/>
    <property type="project" value="InterPro"/>
</dbReference>
<dbReference type="OMA" id="TRFVTIM"/>
<gene>
    <name evidence="10" type="ORF">scyTo_0024035</name>
</gene>
<evidence type="ECO:0000256" key="5">
    <source>
        <dbReference type="ARBA" id="ARBA00022968"/>
    </source>
</evidence>
<evidence type="ECO:0000256" key="7">
    <source>
        <dbReference type="ARBA" id="ARBA00023034"/>
    </source>
</evidence>
<evidence type="ECO:0000256" key="8">
    <source>
        <dbReference type="ARBA" id="ARBA00023136"/>
    </source>
</evidence>
<evidence type="ECO:0000256" key="6">
    <source>
        <dbReference type="ARBA" id="ARBA00022989"/>
    </source>
</evidence>
<keyword evidence="3" id="KW-0808">Transferase</keyword>
<sequence length="262" mass="30444">MPNGSFYFSIVRNPVRLAESSFAYYHSVSPAFKRAASLGEFVLHADSYYKRQERNSHYTRNLMWFDFGYDNNMMDGPGFNASTALGELERTFDLILVAEYFDESMVLLREALCWELEDVVYFRLNARSSASVSSLNATTADRVRVWNWLDWKLYCHFNASFWQRVATYGHERMQQDLGRLRELRQRLSATCLQGGTPVEGERVTSNALRPDNFGKAKILGYILRANLSSSARELCQRMVLPERYHLHHLQKRHVCYPAVPIE</sequence>
<evidence type="ECO:0000313" key="10">
    <source>
        <dbReference type="EMBL" id="GCB83005.1"/>
    </source>
</evidence>
<comment type="similarity">
    <text evidence="2">Belongs to the galactose-3-O-sulfotransferase family.</text>
</comment>
<evidence type="ECO:0000313" key="11">
    <source>
        <dbReference type="Proteomes" id="UP000288216"/>
    </source>
</evidence>
<keyword evidence="5" id="KW-0735">Signal-anchor</keyword>
<reference evidence="10 11" key="1">
    <citation type="journal article" date="2018" name="Nat. Ecol. Evol.">
        <title>Shark genomes provide insights into elasmobranch evolution and the origin of vertebrates.</title>
        <authorList>
            <person name="Hara Y"/>
            <person name="Yamaguchi K"/>
            <person name="Onimaru K"/>
            <person name="Kadota M"/>
            <person name="Koyanagi M"/>
            <person name="Keeley SD"/>
            <person name="Tatsumi K"/>
            <person name="Tanaka K"/>
            <person name="Motone F"/>
            <person name="Kageyama Y"/>
            <person name="Nozu R"/>
            <person name="Adachi N"/>
            <person name="Nishimura O"/>
            <person name="Nakagawa R"/>
            <person name="Tanegashima C"/>
            <person name="Kiyatake I"/>
            <person name="Matsumoto R"/>
            <person name="Murakumo K"/>
            <person name="Nishida K"/>
            <person name="Terakita A"/>
            <person name="Kuratani S"/>
            <person name="Sato K"/>
            <person name="Hyodo S Kuraku.S."/>
        </authorList>
    </citation>
    <scope>NUCLEOTIDE SEQUENCE [LARGE SCALE GENOMIC DNA]</scope>
</reference>
<dbReference type="Pfam" id="PF06990">
    <property type="entry name" value="Gal-3-0_sulfotr"/>
    <property type="match status" value="1"/>
</dbReference>
<dbReference type="EMBL" id="BFAA01037977">
    <property type="protein sequence ID" value="GCB83005.1"/>
    <property type="molecule type" value="Genomic_DNA"/>
</dbReference>
<keyword evidence="6" id="KW-1133">Transmembrane helix</keyword>
<dbReference type="GO" id="GO:0000139">
    <property type="term" value="C:Golgi membrane"/>
    <property type="evidence" value="ECO:0007669"/>
    <property type="project" value="UniProtKB-SubCell"/>
</dbReference>
<dbReference type="Gene3D" id="3.40.50.300">
    <property type="entry name" value="P-loop containing nucleotide triphosphate hydrolases"/>
    <property type="match status" value="1"/>
</dbReference>
<evidence type="ECO:0000256" key="9">
    <source>
        <dbReference type="ARBA" id="ARBA00023180"/>
    </source>
</evidence>
<evidence type="ECO:0000256" key="3">
    <source>
        <dbReference type="ARBA" id="ARBA00022679"/>
    </source>
</evidence>
<dbReference type="OrthoDB" id="514299at2759"/>
<dbReference type="InterPro" id="IPR027417">
    <property type="entry name" value="P-loop_NTPase"/>
</dbReference>
<keyword evidence="8" id="KW-0472">Membrane</keyword>
<dbReference type="InterPro" id="IPR009729">
    <property type="entry name" value="Gal-3-0_sulfotransfrase"/>
</dbReference>
<protein>
    <recommendedName>
        <fullName evidence="12">Galactose-3-O-sulfotransferase 2</fullName>
    </recommendedName>
</protein>
<keyword evidence="9" id="KW-0325">Glycoprotein</keyword>
<evidence type="ECO:0000256" key="2">
    <source>
        <dbReference type="ARBA" id="ARBA00008124"/>
    </source>
</evidence>
<evidence type="ECO:0000256" key="4">
    <source>
        <dbReference type="ARBA" id="ARBA00022692"/>
    </source>
</evidence>
<accession>A0A401QC79</accession>
<dbReference type="PANTHER" id="PTHR14647:SF87">
    <property type="entry name" value="PUTATIVE-RELATED"/>
    <property type="match status" value="1"/>
</dbReference>
<keyword evidence="11" id="KW-1185">Reference proteome</keyword>
<organism evidence="10 11">
    <name type="scientific">Scyliorhinus torazame</name>
    <name type="common">Cloudy catshark</name>
    <name type="synonym">Catulus torazame</name>
    <dbReference type="NCBI Taxonomy" id="75743"/>
    <lineage>
        <taxon>Eukaryota</taxon>
        <taxon>Metazoa</taxon>
        <taxon>Chordata</taxon>
        <taxon>Craniata</taxon>
        <taxon>Vertebrata</taxon>
        <taxon>Chondrichthyes</taxon>
        <taxon>Elasmobranchii</taxon>
        <taxon>Galeomorphii</taxon>
        <taxon>Galeoidea</taxon>
        <taxon>Carcharhiniformes</taxon>
        <taxon>Scyliorhinidae</taxon>
        <taxon>Scyliorhinus</taxon>
    </lineage>
</organism>
<keyword evidence="4" id="KW-0812">Transmembrane</keyword>
<proteinExistence type="inferred from homology"/>
<dbReference type="Proteomes" id="UP000288216">
    <property type="component" value="Unassembled WGS sequence"/>
</dbReference>
<name>A0A401QC79_SCYTO</name>
<dbReference type="PANTHER" id="PTHR14647">
    <property type="entry name" value="GALACTOSE-3-O-SULFOTRANSFERASE"/>
    <property type="match status" value="1"/>
</dbReference>
<dbReference type="AlphaFoldDB" id="A0A401QC79"/>
<evidence type="ECO:0000256" key="1">
    <source>
        <dbReference type="ARBA" id="ARBA00004323"/>
    </source>
</evidence>
<dbReference type="GO" id="GO:0009247">
    <property type="term" value="P:glycolipid biosynthetic process"/>
    <property type="evidence" value="ECO:0007669"/>
    <property type="project" value="InterPro"/>
</dbReference>
<comment type="subcellular location">
    <subcellularLocation>
        <location evidence="1">Golgi apparatus membrane</location>
        <topology evidence="1">Single-pass type II membrane protein</topology>
    </subcellularLocation>
</comment>
<comment type="caution">
    <text evidence="10">The sequence shown here is derived from an EMBL/GenBank/DDBJ whole genome shotgun (WGS) entry which is preliminary data.</text>
</comment>
<evidence type="ECO:0008006" key="12">
    <source>
        <dbReference type="Google" id="ProtNLM"/>
    </source>
</evidence>